<dbReference type="SUPFAM" id="SSF48498">
    <property type="entry name" value="Tetracyclin repressor-like, C-terminal domain"/>
    <property type="match status" value="1"/>
</dbReference>
<organism evidence="6 7">
    <name type="scientific">Pseudosporangium ferrugineum</name>
    <dbReference type="NCBI Taxonomy" id="439699"/>
    <lineage>
        <taxon>Bacteria</taxon>
        <taxon>Bacillati</taxon>
        <taxon>Actinomycetota</taxon>
        <taxon>Actinomycetes</taxon>
        <taxon>Micromonosporales</taxon>
        <taxon>Micromonosporaceae</taxon>
        <taxon>Pseudosporangium</taxon>
    </lineage>
</organism>
<dbReference type="GO" id="GO:0003700">
    <property type="term" value="F:DNA-binding transcription factor activity"/>
    <property type="evidence" value="ECO:0007669"/>
    <property type="project" value="TreeGrafter"/>
</dbReference>
<evidence type="ECO:0000259" key="5">
    <source>
        <dbReference type="PROSITE" id="PS50977"/>
    </source>
</evidence>
<dbReference type="Pfam" id="PF21597">
    <property type="entry name" value="TetR_C_43"/>
    <property type="match status" value="1"/>
</dbReference>
<feature type="DNA-binding region" description="H-T-H motif" evidence="4">
    <location>
        <begin position="32"/>
        <end position="51"/>
    </location>
</feature>
<feature type="domain" description="HTH tetR-type" evidence="5">
    <location>
        <begin position="11"/>
        <end position="69"/>
    </location>
</feature>
<dbReference type="RefSeq" id="WP_106130269.1">
    <property type="nucleotide sequence ID" value="NZ_PVZG01000020.1"/>
</dbReference>
<keyword evidence="1" id="KW-0805">Transcription regulation</keyword>
<dbReference type="InterPro" id="IPR049445">
    <property type="entry name" value="TetR_SbtR-like_C"/>
</dbReference>
<evidence type="ECO:0000256" key="1">
    <source>
        <dbReference type="ARBA" id="ARBA00023015"/>
    </source>
</evidence>
<evidence type="ECO:0000256" key="4">
    <source>
        <dbReference type="PROSITE-ProRule" id="PRU00335"/>
    </source>
</evidence>
<evidence type="ECO:0000313" key="7">
    <source>
        <dbReference type="Proteomes" id="UP000239209"/>
    </source>
</evidence>
<sequence length="194" mass="20730">MTTAPLRKDAARNWQRIVEVGRRLIDQQVPIQLNEVARAASLGVATVYRHFPTPEALIETVAAPGLSELVRHAEQAVASDEAWPALRDFLYAAVDAQITDASIASVLASPQPALPLTGELLGRLNDLSADLLDRARAAGAVDPSITPGDVASLLCGVTFAARVHSPEGVRSRTETARRYLDVLFGGLHTRPPAN</sequence>
<evidence type="ECO:0000313" key="6">
    <source>
        <dbReference type="EMBL" id="PRY21319.1"/>
    </source>
</evidence>
<protein>
    <submittedName>
        <fullName evidence="6">TetR family transcriptional regulator</fullName>
    </submittedName>
</protein>
<dbReference type="SUPFAM" id="SSF46689">
    <property type="entry name" value="Homeodomain-like"/>
    <property type="match status" value="1"/>
</dbReference>
<evidence type="ECO:0000256" key="3">
    <source>
        <dbReference type="ARBA" id="ARBA00023163"/>
    </source>
</evidence>
<dbReference type="PANTHER" id="PTHR30055">
    <property type="entry name" value="HTH-TYPE TRANSCRIPTIONAL REGULATOR RUTR"/>
    <property type="match status" value="1"/>
</dbReference>
<dbReference type="InterPro" id="IPR036271">
    <property type="entry name" value="Tet_transcr_reg_TetR-rel_C_sf"/>
</dbReference>
<evidence type="ECO:0000256" key="2">
    <source>
        <dbReference type="ARBA" id="ARBA00023125"/>
    </source>
</evidence>
<dbReference type="EMBL" id="PVZG01000020">
    <property type="protein sequence ID" value="PRY21319.1"/>
    <property type="molecule type" value="Genomic_DNA"/>
</dbReference>
<dbReference type="Proteomes" id="UP000239209">
    <property type="component" value="Unassembled WGS sequence"/>
</dbReference>
<comment type="caution">
    <text evidence="6">The sequence shown here is derived from an EMBL/GenBank/DDBJ whole genome shotgun (WGS) entry which is preliminary data.</text>
</comment>
<dbReference type="GO" id="GO:0000976">
    <property type="term" value="F:transcription cis-regulatory region binding"/>
    <property type="evidence" value="ECO:0007669"/>
    <property type="project" value="TreeGrafter"/>
</dbReference>
<reference evidence="6 7" key="1">
    <citation type="submission" date="2018-03" db="EMBL/GenBank/DDBJ databases">
        <title>Genomic Encyclopedia of Archaeal and Bacterial Type Strains, Phase II (KMG-II): from individual species to whole genera.</title>
        <authorList>
            <person name="Goeker M."/>
        </authorList>
    </citation>
    <scope>NUCLEOTIDE SEQUENCE [LARGE SCALE GENOMIC DNA]</scope>
    <source>
        <strain evidence="6 7">DSM 45348</strain>
    </source>
</reference>
<keyword evidence="2 4" id="KW-0238">DNA-binding</keyword>
<keyword evidence="3" id="KW-0804">Transcription</keyword>
<proteinExistence type="predicted"/>
<dbReference type="PROSITE" id="PS50977">
    <property type="entry name" value="HTH_TETR_2"/>
    <property type="match status" value="1"/>
</dbReference>
<dbReference type="AlphaFoldDB" id="A0A2T0RJG5"/>
<name>A0A2T0RJG5_9ACTN</name>
<dbReference type="InterPro" id="IPR050109">
    <property type="entry name" value="HTH-type_TetR-like_transc_reg"/>
</dbReference>
<dbReference type="OrthoDB" id="9795011at2"/>
<keyword evidence="7" id="KW-1185">Reference proteome</keyword>
<dbReference type="PANTHER" id="PTHR30055:SF234">
    <property type="entry name" value="HTH-TYPE TRANSCRIPTIONAL REGULATOR BETI"/>
    <property type="match status" value="1"/>
</dbReference>
<gene>
    <name evidence="6" type="ORF">CLV70_12028</name>
</gene>
<accession>A0A2T0RJG5</accession>
<dbReference type="Gene3D" id="1.10.357.10">
    <property type="entry name" value="Tetracycline Repressor, domain 2"/>
    <property type="match status" value="1"/>
</dbReference>
<dbReference type="InterPro" id="IPR001647">
    <property type="entry name" value="HTH_TetR"/>
</dbReference>
<dbReference type="InterPro" id="IPR009057">
    <property type="entry name" value="Homeodomain-like_sf"/>
</dbReference>